<dbReference type="InterPro" id="IPR006699">
    <property type="entry name" value="GlpP"/>
</dbReference>
<dbReference type="PIRSF" id="PIRSF016897">
    <property type="entry name" value="GlpP"/>
    <property type="match status" value="1"/>
</dbReference>
<dbReference type="EMBL" id="QRDY01000039">
    <property type="protein sequence ID" value="RED51769.1"/>
    <property type="molecule type" value="Genomic_DNA"/>
</dbReference>
<protein>
    <recommendedName>
        <fullName evidence="1">Glycerol uptake operon antiterminator regulatory protein</fullName>
    </recommendedName>
</protein>
<dbReference type="PANTHER" id="PTHR35787:SF1">
    <property type="entry name" value="GLYCEROL UPTAKE OPERON ANTITERMINATOR REGULATORY PROTEIN"/>
    <property type="match status" value="1"/>
</dbReference>
<dbReference type="RefSeq" id="WP_115995898.1">
    <property type="nucleotide sequence ID" value="NZ_QRDY01000039.1"/>
</dbReference>
<dbReference type="GO" id="GO:0006071">
    <property type="term" value="P:glycerol metabolic process"/>
    <property type="evidence" value="ECO:0007669"/>
    <property type="project" value="UniProtKB-UniRule"/>
</dbReference>
<keyword evidence="1" id="KW-0694">RNA-binding</keyword>
<evidence type="ECO:0000313" key="2">
    <source>
        <dbReference type="EMBL" id="RED51769.1"/>
    </source>
</evidence>
<comment type="function">
    <text evidence="1">Regulates expression of the glpD operon. In the presence of glycerol 3-phosphate (G3P) causes antitermination of transcription of glpD at the inverted repeat of the leader region to enhance its transcription. Binds and stabilizes glpD leader mRNA.</text>
</comment>
<evidence type="ECO:0000313" key="3">
    <source>
        <dbReference type="Proteomes" id="UP000256869"/>
    </source>
</evidence>
<name>A0A3D9HQQ2_9BACL</name>
<dbReference type="GO" id="GO:0003723">
    <property type="term" value="F:RNA binding"/>
    <property type="evidence" value="ECO:0007669"/>
    <property type="project" value="UniProtKB-KW"/>
</dbReference>
<sequence>MSTDLFKNHAIVAACEFHQMKAAIESGAGAIIYMNGDLNDMVSSTFKEYCRQKPVFIHFDLLKGLSNDKESLRFIRKYVAPYGIVSTKSTIIKSAKKEGLVTIQRVFLIDTKSFNNSIEAISQNDPDCVEVMPAIAPSIIRSYKQRFPSIPIILGGLISEESHISEAFKQGADAVSLSKASLWNYRFKA</sequence>
<dbReference type="Pfam" id="PF04309">
    <property type="entry name" value="G3P_antiterm"/>
    <property type="match status" value="1"/>
</dbReference>
<keyword evidence="3" id="KW-1185">Reference proteome</keyword>
<keyword evidence="1" id="KW-0804">Transcription</keyword>
<keyword evidence="1" id="KW-0805">Transcription regulation</keyword>
<reference evidence="2 3" key="1">
    <citation type="submission" date="2018-07" db="EMBL/GenBank/DDBJ databases">
        <title>Genomic Encyclopedia of Type Strains, Phase III (KMG-III): the genomes of soil and plant-associated and newly described type strains.</title>
        <authorList>
            <person name="Whitman W."/>
        </authorList>
    </citation>
    <scope>NUCLEOTIDE SEQUENCE [LARGE SCALE GENOMIC DNA]</scope>
    <source>
        <strain evidence="2 3">CECT 8236</strain>
    </source>
</reference>
<organism evidence="2 3">
    <name type="scientific">Cohnella lupini</name>
    <dbReference type="NCBI Taxonomy" id="1294267"/>
    <lineage>
        <taxon>Bacteria</taxon>
        <taxon>Bacillati</taxon>
        <taxon>Bacillota</taxon>
        <taxon>Bacilli</taxon>
        <taxon>Bacillales</taxon>
        <taxon>Paenibacillaceae</taxon>
        <taxon>Cohnella</taxon>
    </lineage>
</organism>
<dbReference type="SUPFAM" id="SSF110391">
    <property type="entry name" value="GlpP-like"/>
    <property type="match status" value="1"/>
</dbReference>
<proteinExistence type="predicted"/>
<dbReference type="InterPro" id="IPR013785">
    <property type="entry name" value="Aldolase_TIM"/>
</dbReference>
<comment type="caution">
    <text evidence="2">The sequence shown here is derived from an EMBL/GenBank/DDBJ whole genome shotgun (WGS) entry which is preliminary data.</text>
</comment>
<gene>
    <name evidence="2" type="ORF">DFP95_13926</name>
</gene>
<accession>A0A3D9HQQ2</accession>
<dbReference type="PANTHER" id="PTHR35787">
    <property type="entry name" value="GLYCEROL UPTAKE OPERON ANTITERMINATOR REGULATORY PROTEIN"/>
    <property type="match status" value="1"/>
</dbReference>
<evidence type="ECO:0000256" key="1">
    <source>
        <dbReference type="PIRNR" id="PIRNR016897"/>
    </source>
</evidence>
<dbReference type="OrthoDB" id="9799580at2"/>
<dbReference type="Proteomes" id="UP000256869">
    <property type="component" value="Unassembled WGS sequence"/>
</dbReference>
<dbReference type="AlphaFoldDB" id="A0A3D9HQQ2"/>
<dbReference type="GO" id="GO:0006355">
    <property type="term" value="P:regulation of DNA-templated transcription"/>
    <property type="evidence" value="ECO:0007669"/>
    <property type="project" value="InterPro"/>
</dbReference>
<dbReference type="Gene3D" id="3.20.20.70">
    <property type="entry name" value="Aldolase class I"/>
    <property type="match status" value="1"/>
</dbReference>
<keyword evidence="1" id="KW-0319">Glycerol metabolism</keyword>